<dbReference type="PANTHER" id="PTHR30543:SF21">
    <property type="entry name" value="NAD(P)H-DEPENDENT FMN REDUCTASE LOT6"/>
    <property type="match status" value="1"/>
</dbReference>
<evidence type="ECO:0000259" key="1">
    <source>
        <dbReference type="Pfam" id="PF03358"/>
    </source>
</evidence>
<dbReference type="STRING" id="1612624.ADU59_11685"/>
<dbReference type="OrthoDB" id="9812295at2"/>
<feature type="domain" description="NADPH-dependent FMN reductase-like" evidence="1">
    <location>
        <begin position="12"/>
        <end position="142"/>
    </location>
</feature>
<reference evidence="2 3" key="1">
    <citation type="journal article" date="2016" name="Syst. Appl. Microbiol.">
        <title>Pararhizobium polonicum sp. nov. isolated from tumors on stone fruit rootstocks.</title>
        <authorList>
            <person name="Pulawska J."/>
            <person name="Kuzmanovic N."/>
            <person name="Willems A."/>
            <person name="Pothier J.F."/>
        </authorList>
    </citation>
    <scope>NUCLEOTIDE SEQUENCE [LARGE SCALE GENOMIC DNA]</scope>
    <source>
        <strain evidence="2 3">F5.1</strain>
    </source>
</reference>
<dbReference type="InterPro" id="IPR005025">
    <property type="entry name" value="FMN_Rdtase-like_dom"/>
</dbReference>
<dbReference type="GO" id="GO:0005829">
    <property type="term" value="C:cytosol"/>
    <property type="evidence" value="ECO:0007669"/>
    <property type="project" value="TreeGrafter"/>
</dbReference>
<gene>
    <name evidence="2" type="ORF">ADU59_11685</name>
</gene>
<comment type="caution">
    <text evidence="2">The sequence shown here is derived from an EMBL/GenBank/DDBJ whole genome shotgun (WGS) entry which is preliminary data.</text>
</comment>
<organism evidence="2 3">
    <name type="scientific">Pararhizobium polonicum</name>
    <dbReference type="NCBI Taxonomy" id="1612624"/>
    <lineage>
        <taxon>Bacteria</taxon>
        <taxon>Pseudomonadati</taxon>
        <taxon>Pseudomonadota</taxon>
        <taxon>Alphaproteobacteria</taxon>
        <taxon>Hyphomicrobiales</taxon>
        <taxon>Rhizobiaceae</taxon>
        <taxon>Rhizobium/Agrobacterium group</taxon>
        <taxon>Pararhizobium</taxon>
    </lineage>
</organism>
<dbReference type="Pfam" id="PF03358">
    <property type="entry name" value="FMN_red"/>
    <property type="match status" value="1"/>
</dbReference>
<dbReference type="Proteomes" id="UP000093111">
    <property type="component" value="Unassembled WGS sequence"/>
</dbReference>
<keyword evidence="3" id="KW-1185">Reference proteome</keyword>
<dbReference type="RefSeq" id="WP_068954535.1">
    <property type="nucleotide sequence ID" value="NZ_LGLV01000007.1"/>
</dbReference>
<dbReference type="EMBL" id="LGLV01000007">
    <property type="protein sequence ID" value="OBZ95487.1"/>
    <property type="molecule type" value="Genomic_DNA"/>
</dbReference>
<proteinExistence type="predicted"/>
<dbReference type="Gene3D" id="3.40.50.360">
    <property type="match status" value="1"/>
</dbReference>
<name>A0A1C7P2L7_9HYPH</name>
<dbReference type="GO" id="GO:0010181">
    <property type="term" value="F:FMN binding"/>
    <property type="evidence" value="ECO:0007669"/>
    <property type="project" value="TreeGrafter"/>
</dbReference>
<dbReference type="InterPro" id="IPR029039">
    <property type="entry name" value="Flavoprotein-like_sf"/>
</dbReference>
<dbReference type="PANTHER" id="PTHR30543">
    <property type="entry name" value="CHROMATE REDUCTASE"/>
    <property type="match status" value="1"/>
</dbReference>
<evidence type="ECO:0000313" key="2">
    <source>
        <dbReference type="EMBL" id="OBZ95487.1"/>
    </source>
</evidence>
<protein>
    <submittedName>
        <fullName evidence="2">FMN reductase</fullName>
    </submittedName>
</protein>
<evidence type="ECO:0000313" key="3">
    <source>
        <dbReference type="Proteomes" id="UP000093111"/>
    </source>
</evidence>
<sequence length="189" mass="20529">MTSGRQPLFFYALAGSLRKASSNRALLEALCAIAPSGITIEICDLIGDLPIFNPDREADDMPASVLALTAKIRAADGLIISSPEYAHGIPGGLKNALDWLVSRDEIPHKPVMLIHASHRGDSALEALTEVLKTMSVRLVEETSFRINLLGKTPEQRRAILADSETRVILMKNLQRFAQAIARTGADQTD</sequence>
<dbReference type="PATRIC" id="fig|1612624.7.peg.4218"/>
<dbReference type="AlphaFoldDB" id="A0A1C7P2L7"/>
<accession>A0A1C7P2L7</accession>
<dbReference type="GO" id="GO:0016491">
    <property type="term" value="F:oxidoreductase activity"/>
    <property type="evidence" value="ECO:0007669"/>
    <property type="project" value="InterPro"/>
</dbReference>
<dbReference type="SUPFAM" id="SSF52218">
    <property type="entry name" value="Flavoproteins"/>
    <property type="match status" value="1"/>
</dbReference>
<dbReference type="InterPro" id="IPR050712">
    <property type="entry name" value="NAD(P)H-dep_reductase"/>
</dbReference>